<dbReference type="KEGG" id="spzr:G5C33_15450"/>
<organism evidence="2 3">
    <name type="scientific">Stakelama tenebrarum</name>
    <dbReference type="NCBI Taxonomy" id="2711215"/>
    <lineage>
        <taxon>Bacteria</taxon>
        <taxon>Pseudomonadati</taxon>
        <taxon>Pseudomonadota</taxon>
        <taxon>Alphaproteobacteria</taxon>
        <taxon>Sphingomonadales</taxon>
        <taxon>Sphingomonadaceae</taxon>
        <taxon>Stakelama</taxon>
    </lineage>
</organism>
<dbReference type="RefSeq" id="WP_165327967.1">
    <property type="nucleotide sequence ID" value="NZ_CP049109.1"/>
</dbReference>
<keyword evidence="3" id="KW-1185">Reference proteome</keyword>
<proteinExistence type="predicted"/>
<name>A0A6G6Y7Z7_9SPHN</name>
<evidence type="ECO:0000313" key="2">
    <source>
        <dbReference type="EMBL" id="QIG81040.1"/>
    </source>
</evidence>
<protein>
    <submittedName>
        <fullName evidence="2">Uncharacterized protein</fullName>
    </submittedName>
</protein>
<dbReference type="EMBL" id="CP049109">
    <property type="protein sequence ID" value="QIG81040.1"/>
    <property type="molecule type" value="Genomic_DNA"/>
</dbReference>
<evidence type="ECO:0000313" key="3">
    <source>
        <dbReference type="Proteomes" id="UP000501568"/>
    </source>
</evidence>
<feature type="compositionally biased region" description="Basic and acidic residues" evidence="1">
    <location>
        <begin position="91"/>
        <end position="110"/>
    </location>
</feature>
<dbReference type="Proteomes" id="UP000501568">
    <property type="component" value="Chromosome"/>
</dbReference>
<sequence length="110" mass="12185">MSALPQGFETLEPFVDQWAVAGSAERAARRDASTAEARETFYAAASPLLTSALDRLDGRPLAEHDASETRLMQLMLSLAHVALAVELQQDDEPKHQPLRREMRITRTPAD</sequence>
<accession>A0A6G6Y7Z7</accession>
<gene>
    <name evidence="2" type="ORF">G5C33_15450</name>
</gene>
<evidence type="ECO:0000256" key="1">
    <source>
        <dbReference type="SAM" id="MobiDB-lite"/>
    </source>
</evidence>
<reference evidence="2 3" key="1">
    <citation type="submission" date="2020-02" db="EMBL/GenBank/DDBJ databases">
        <authorList>
            <person name="Zheng R.K."/>
            <person name="Sun C.M."/>
        </authorList>
    </citation>
    <scope>NUCLEOTIDE SEQUENCE [LARGE SCALE GENOMIC DNA]</scope>
    <source>
        <strain evidence="3">zrk23</strain>
    </source>
</reference>
<dbReference type="AlphaFoldDB" id="A0A6G6Y7Z7"/>
<feature type="region of interest" description="Disordered" evidence="1">
    <location>
        <begin position="89"/>
        <end position="110"/>
    </location>
</feature>